<protein>
    <submittedName>
        <fullName evidence="1">Uncharacterized protein</fullName>
    </submittedName>
</protein>
<organism evidence="1 2">
    <name type="scientific">Ancylostoma ceylanicum</name>
    <dbReference type="NCBI Taxonomy" id="53326"/>
    <lineage>
        <taxon>Eukaryota</taxon>
        <taxon>Metazoa</taxon>
        <taxon>Ecdysozoa</taxon>
        <taxon>Nematoda</taxon>
        <taxon>Chromadorea</taxon>
        <taxon>Rhabditida</taxon>
        <taxon>Rhabditina</taxon>
        <taxon>Rhabditomorpha</taxon>
        <taxon>Strongyloidea</taxon>
        <taxon>Ancylostomatidae</taxon>
        <taxon>Ancylostomatinae</taxon>
        <taxon>Ancylostoma</taxon>
    </lineage>
</organism>
<dbReference type="OrthoDB" id="418595at2759"/>
<keyword evidence="2" id="KW-1185">Reference proteome</keyword>
<evidence type="ECO:0000313" key="1">
    <source>
        <dbReference type="EMBL" id="EYB88022.1"/>
    </source>
</evidence>
<comment type="caution">
    <text evidence="1">The sequence shown here is derived from an EMBL/GenBank/DDBJ whole genome shotgun (WGS) entry which is preliminary data.</text>
</comment>
<name>A0A016SCE2_9BILA</name>
<reference evidence="2" key="1">
    <citation type="journal article" date="2015" name="Nat. Genet.">
        <title>The genome and transcriptome of the zoonotic hookworm Ancylostoma ceylanicum identify infection-specific gene families.</title>
        <authorList>
            <person name="Schwarz E.M."/>
            <person name="Hu Y."/>
            <person name="Antoshechkin I."/>
            <person name="Miller M.M."/>
            <person name="Sternberg P.W."/>
            <person name="Aroian R.V."/>
        </authorList>
    </citation>
    <scope>NUCLEOTIDE SEQUENCE</scope>
    <source>
        <strain evidence="2">HY135</strain>
    </source>
</reference>
<dbReference type="EMBL" id="JARK01001589">
    <property type="protein sequence ID" value="EYB88022.1"/>
    <property type="molecule type" value="Genomic_DNA"/>
</dbReference>
<evidence type="ECO:0000313" key="2">
    <source>
        <dbReference type="Proteomes" id="UP000024635"/>
    </source>
</evidence>
<proteinExistence type="predicted"/>
<gene>
    <name evidence="1" type="primary">Acey_s0253.g258</name>
    <name evidence="1" type="ORF">Y032_0253g258</name>
</gene>
<sequence>MRIISVFLERRILEICTHSARKALMVPTITVRRVKPFSYLNYKYWRHVPQSYGLKLDDVNAVLKALVAAITRRPFQYLEGGFGVNYSIIFGTIGGTIVMKKLNRWI</sequence>
<accession>A0A016SCE2</accession>
<dbReference type="Proteomes" id="UP000024635">
    <property type="component" value="Unassembled WGS sequence"/>
</dbReference>
<dbReference type="AlphaFoldDB" id="A0A016SCE2"/>